<evidence type="ECO:0000313" key="3">
    <source>
        <dbReference type="EMBL" id="KAK0166039.1"/>
    </source>
</evidence>
<feature type="domain" description="ATPase AAA-type core" evidence="2">
    <location>
        <begin position="576"/>
        <end position="695"/>
    </location>
</feature>
<dbReference type="GO" id="GO:0005524">
    <property type="term" value="F:ATP binding"/>
    <property type="evidence" value="ECO:0007669"/>
    <property type="project" value="InterPro"/>
</dbReference>
<sequence length="821" mass="96493">MSNYFYNKLWKTTYNDVEKLHTLDNAIQTNVISKPKEIVLTQILPIYLRYRNIIQRLIQCYDQIIPSQKRQFIKRLLDCSIARMLEYKREIVKLNCSEYEWFDDFLIKMKWTPDNIAISPPSSYTTARQKELEQRHQLIDSLIEKSELAKESENNLINEKSSTSTVELNPTSSSQAPSASPNNLSDDIINETDEQLLYNAILIIQSHERTRIGRANAIQIERDNLHNIKLKAGEIELKKVNTEEMEKAAETIQRYWRGYAARKRIEKYFNRVEEVLGMKISSVKNKSAMEKDQENFRKRQELQEQALIQIEDTINRERIKIFEKKSPTLKEDIIDEIHEWFNLWYDALGHFGIFPTVKAGGTILVATGQSLTPEEYFAKKNEPKEKKKKKKKEKKKKNLKKKNKDNNWIMPESKILQNVDEIKREFNDNWSLNNDPAHLNDQDDIKLIQNEIYYELQLKVREIVDELMRLELEQLNSALRKDHKHDKPKFKFPGMKKKEIDEMFNELVLARIIKNYPSVKLDQWMGDVSYQNFEAKKNFKPYQHRLGEIKQTIIDYCILPLGNKQVHSLAPLVKSICIVGLPCTGKSFLINAICNEIGALLFDLTPNNLIGKYEDKAGRKFLMKMINILARHYPPAIIMIDGGDKPWWRKLPPAERSMQPRKLAKLLPKLIKSIKRGDQILVLGLASEPWKSKKRFYKIYNKFIILPSTDYNTLYLYYQNIIMNYHGIDRNFDISSLTKATIGYPIDIIREAIENVLTIQRRIKLKFQPLLPEEILTELIKWTSPKDKVTRQLELFENKTPLGKKKLKISKRNNDKISTKR</sequence>
<feature type="compositionally biased region" description="Polar residues" evidence="1">
    <location>
        <begin position="154"/>
        <end position="168"/>
    </location>
</feature>
<evidence type="ECO:0000313" key="4">
    <source>
        <dbReference type="Proteomes" id="UP001168990"/>
    </source>
</evidence>
<protein>
    <recommendedName>
        <fullName evidence="2">ATPase AAA-type core domain-containing protein</fullName>
    </recommendedName>
</protein>
<name>A0AA39FAX2_9HYME</name>
<dbReference type="Pfam" id="PF00004">
    <property type="entry name" value="AAA"/>
    <property type="match status" value="1"/>
</dbReference>
<dbReference type="PANTHER" id="PTHR14690:SF9">
    <property type="entry name" value="GH08353P"/>
    <property type="match status" value="1"/>
</dbReference>
<organism evidence="3 4">
    <name type="scientific">Microctonus aethiopoides</name>
    <dbReference type="NCBI Taxonomy" id="144406"/>
    <lineage>
        <taxon>Eukaryota</taxon>
        <taxon>Metazoa</taxon>
        <taxon>Ecdysozoa</taxon>
        <taxon>Arthropoda</taxon>
        <taxon>Hexapoda</taxon>
        <taxon>Insecta</taxon>
        <taxon>Pterygota</taxon>
        <taxon>Neoptera</taxon>
        <taxon>Endopterygota</taxon>
        <taxon>Hymenoptera</taxon>
        <taxon>Apocrita</taxon>
        <taxon>Ichneumonoidea</taxon>
        <taxon>Braconidae</taxon>
        <taxon>Euphorinae</taxon>
        <taxon>Microctonus</taxon>
    </lineage>
</organism>
<dbReference type="InterPro" id="IPR000048">
    <property type="entry name" value="IQ_motif_EF-hand-BS"/>
</dbReference>
<feature type="region of interest" description="Disordered" evidence="1">
    <location>
        <begin position="376"/>
        <end position="404"/>
    </location>
</feature>
<dbReference type="InterPro" id="IPR003959">
    <property type="entry name" value="ATPase_AAA_core"/>
</dbReference>
<dbReference type="CDD" id="cd23767">
    <property type="entry name" value="IQCD"/>
    <property type="match status" value="1"/>
</dbReference>
<proteinExistence type="predicted"/>
<dbReference type="Proteomes" id="UP001168990">
    <property type="component" value="Unassembled WGS sequence"/>
</dbReference>
<keyword evidence="4" id="KW-1185">Reference proteome</keyword>
<evidence type="ECO:0000256" key="1">
    <source>
        <dbReference type="SAM" id="MobiDB-lite"/>
    </source>
</evidence>
<feature type="compositionally biased region" description="Basic residues" evidence="1">
    <location>
        <begin position="386"/>
        <end position="403"/>
    </location>
</feature>
<dbReference type="SUPFAM" id="SSF52540">
    <property type="entry name" value="P-loop containing nucleoside triphosphate hydrolases"/>
    <property type="match status" value="1"/>
</dbReference>
<dbReference type="PROSITE" id="PS50096">
    <property type="entry name" value="IQ"/>
    <property type="match status" value="1"/>
</dbReference>
<feature type="region of interest" description="Disordered" evidence="1">
    <location>
        <begin position="153"/>
        <end position="186"/>
    </location>
</feature>
<dbReference type="InterPro" id="IPR027417">
    <property type="entry name" value="P-loop_NTPase"/>
</dbReference>
<comment type="caution">
    <text evidence="3">The sequence shown here is derived from an EMBL/GenBank/DDBJ whole genome shotgun (WGS) entry which is preliminary data.</text>
</comment>
<reference evidence="3" key="1">
    <citation type="journal article" date="2023" name="bioRxiv">
        <title>Scaffold-level genome assemblies of two parasitoid biocontrol wasps reveal the parthenogenesis mechanism and an associated novel virus.</title>
        <authorList>
            <person name="Inwood S."/>
            <person name="Skelly J."/>
            <person name="Guhlin J."/>
            <person name="Harrop T."/>
            <person name="Goldson S."/>
            <person name="Dearden P."/>
        </authorList>
    </citation>
    <scope>NUCLEOTIDE SEQUENCE</scope>
    <source>
        <strain evidence="3">Irish</strain>
        <tissue evidence="3">Whole body</tissue>
    </source>
</reference>
<reference evidence="3" key="2">
    <citation type="submission" date="2023-03" db="EMBL/GenBank/DDBJ databases">
        <authorList>
            <person name="Inwood S.N."/>
            <person name="Skelly J.G."/>
            <person name="Guhlin J."/>
            <person name="Harrop T.W.R."/>
            <person name="Goldson S.G."/>
            <person name="Dearden P.K."/>
        </authorList>
    </citation>
    <scope>NUCLEOTIDE SEQUENCE</scope>
    <source>
        <strain evidence="3">Irish</strain>
        <tissue evidence="3">Whole body</tissue>
    </source>
</reference>
<dbReference type="PANTHER" id="PTHR14690">
    <property type="entry name" value="IQ MOTIF CONTAINING WITH AAA DOMAIN 1"/>
    <property type="match status" value="1"/>
</dbReference>
<dbReference type="Pfam" id="PF00612">
    <property type="entry name" value="IQ"/>
    <property type="match status" value="1"/>
</dbReference>
<dbReference type="Gene3D" id="1.20.5.190">
    <property type="match status" value="1"/>
</dbReference>
<dbReference type="EMBL" id="JAQQBS010001422">
    <property type="protein sequence ID" value="KAK0166039.1"/>
    <property type="molecule type" value="Genomic_DNA"/>
</dbReference>
<gene>
    <name evidence="3" type="ORF">PV328_004495</name>
</gene>
<feature type="compositionally biased region" description="Basic and acidic residues" evidence="1">
    <location>
        <begin position="376"/>
        <end position="385"/>
    </location>
</feature>
<accession>A0AA39FAX2</accession>
<dbReference type="AlphaFoldDB" id="A0AA39FAX2"/>
<feature type="compositionally biased region" description="Low complexity" evidence="1">
    <location>
        <begin position="169"/>
        <end position="185"/>
    </location>
</feature>
<dbReference type="GO" id="GO:0016887">
    <property type="term" value="F:ATP hydrolysis activity"/>
    <property type="evidence" value="ECO:0007669"/>
    <property type="project" value="InterPro"/>
</dbReference>
<evidence type="ECO:0000259" key="2">
    <source>
        <dbReference type="Pfam" id="PF00004"/>
    </source>
</evidence>
<dbReference type="Gene3D" id="3.40.50.300">
    <property type="entry name" value="P-loop containing nucleotide triphosphate hydrolases"/>
    <property type="match status" value="1"/>
</dbReference>
<dbReference type="InterPro" id="IPR052267">
    <property type="entry name" value="N-DRC_Component"/>
</dbReference>